<gene>
    <name evidence="1" type="ORF">FUG_LOCUS561827</name>
</gene>
<protein>
    <submittedName>
        <fullName evidence="1">Uncharacterized protein</fullName>
    </submittedName>
</protein>
<proteinExistence type="predicted"/>
<dbReference type="AlphaFoldDB" id="A0A4U9EU13"/>
<organism evidence="1">
    <name type="scientific">Gibberella zeae</name>
    <name type="common">Wheat head blight fungus</name>
    <name type="synonym">Fusarium graminearum</name>
    <dbReference type="NCBI Taxonomy" id="5518"/>
    <lineage>
        <taxon>Eukaryota</taxon>
        <taxon>Fungi</taxon>
        <taxon>Dikarya</taxon>
        <taxon>Ascomycota</taxon>
        <taxon>Pezizomycotina</taxon>
        <taxon>Sordariomycetes</taxon>
        <taxon>Hypocreomycetidae</taxon>
        <taxon>Hypocreales</taxon>
        <taxon>Nectriaceae</taxon>
        <taxon>Fusarium</taxon>
    </lineage>
</organism>
<sequence length="134" mass="14588">MCHQCSATYRAFVNGNLEHTLAPHPECVVFKPPPGGQQIGGGSCRNCIKSNPGHKCEWAHFTQAKKSLEREGPGSISFAGKNWATENRNAQFFSMGRLNSVDCTVICRVAMGPIIYDTDGRALSIALTEETQAM</sequence>
<name>A0A4U9EU13_GIBZA</name>
<evidence type="ECO:0000313" key="1">
    <source>
        <dbReference type="EMBL" id="VIO64039.1"/>
    </source>
</evidence>
<reference evidence="1" key="1">
    <citation type="submission" date="2019-04" db="EMBL/GenBank/DDBJ databases">
        <authorList>
            <person name="Melise S."/>
            <person name="Noan J."/>
            <person name="Okalmin O."/>
        </authorList>
    </citation>
    <scope>NUCLEOTIDE SEQUENCE</scope>
    <source>
        <strain evidence="1">FN9</strain>
    </source>
</reference>
<accession>A0A4U9EU13</accession>
<dbReference type="EMBL" id="CAAKMV010000190">
    <property type="protein sequence ID" value="VIO64039.1"/>
    <property type="molecule type" value="Genomic_DNA"/>
</dbReference>